<evidence type="ECO:0000313" key="6">
    <source>
        <dbReference type="Proteomes" id="UP000481858"/>
    </source>
</evidence>
<dbReference type="SUPFAM" id="SSF48403">
    <property type="entry name" value="Ankyrin repeat"/>
    <property type="match status" value="1"/>
</dbReference>
<evidence type="ECO:0000256" key="1">
    <source>
        <dbReference type="ARBA" id="ARBA00022737"/>
    </source>
</evidence>
<keyword evidence="6" id="KW-1185">Reference proteome</keyword>
<dbReference type="PROSITE" id="PS50297">
    <property type="entry name" value="ANK_REP_REGION"/>
    <property type="match status" value="1"/>
</dbReference>
<protein>
    <submittedName>
        <fullName evidence="5">Uncharacterized protein</fullName>
    </submittedName>
</protein>
<evidence type="ECO:0000256" key="4">
    <source>
        <dbReference type="SAM" id="MobiDB-lite"/>
    </source>
</evidence>
<dbReference type="PANTHER" id="PTHR24198">
    <property type="entry name" value="ANKYRIN REPEAT AND PROTEIN KINASE DOMAIN-CONTAINING PROTEIN"/>
    <property type="match status" value="1"/>
</dbReference>
<comment type="caution">
    <text evidence="5">The sequence shown here is derived from an EMBL/GenBank/DDBJ whole genome shotgun (WGS) entry which is preliminary data.</text>
</comment>
<keyword evidence="2 3" id="KW-0040">ANK repeat</keyword>
<dbReference type="AlphaFoldDB" id="A0A7C8MY69"/>
<evidence type="ECO:0000313" key="5">
    <source>
        <dbReference type="EMBL" id="KAF2971393.1"/>
    </source>
</evidence>
<feature type="region of interest" description="Disordered" evidence="4">
    <location>
        <begin position="440"/>
        <end position="486"/>
    </location>
</feature>
<dbReference type="Pfam" id="PF12796">
    <property type="entry name" value="Ank_2"/>
    <property type="match status" value="1"/>
</dbReference>
<organism evidence="5 6">
    <name type="scientific">Xylaria multiplex</name>
    <dbReference type="NCBI Taxonomy" id="323545"/>
    <lineage>
        <taxon>Eukaryota</taxon>
        <taxon>Fungi</taxon>
        <taxon>Dikarya</taxon>
        <taxon>Ascomycota</taxon>
        <taxon>Pezizomycotina</taxon>
        <taxon>Sordariomycetes</taxon>
        <taxon>Xylariomycetidae</taxon>
        <taxon>Xylariales</taxon>
        <taxon>Xylariaceae</taxon>
        <taxon>Xylaria</taxon>
    </lineage>
</organism>
<sequence>MSSSSQPIFATYSCLDTEDPPILHLPIEIVCRIILLTINFRVRHRHGKIGCYAHVVELRQVCRAFNEAFKAALFQSRYLDDLPGHGSLRRWPIKQLHGRDKIAHEYMVYRVNNETHPKIGRFVAIAQTARNFLNVAAEFCEAAEIDYEKIVDNICWLPLGRNEIDPVHLKINKCTVNAWLNLLTTAAYFNNLDLARKFIDKRCCPTTSGVFPSPMFVAAFAGNRDMVILFQESIKSYFPQIKPGKDAVEGAALRGDMDMFRLATRDVEKGKPSVLKKVAEMTRNPEIVEYAKKFFDQPLELNNSLLGLHAGYGNLEMVSYLLDNKCEINGVGWPGVCPLVEAVRRSHEDVIVLLLERGADPNMRSCESPKDDKSNHVSPLCMAAQREDPRIFQYLIEKGADSRNMEGEDVMRAAHKRGDTKMVKFISQYYSLPIWQPSSDTPDIPDSTLPPIRRRHRPLKRSQAYRSIKRLRGHSTRRRTNRRTNS</sequence>
<feature type="repeat" description="ANK" evidence="3">
    <location>
        <begin position="334"/>
        <end position="366"/>
    </location>
</feature>
<dbReference type="EMBL" id="WUBL01000014">
    <property type="protein sequence ID" value="KAF2971393.1"/>
    <property type="molecule type" value="Genomic_DNA"/>
</dbReference>
<dbReference type="PROSITE" id="PS50088">
    <property type="entry name" value="ANK_REPEAT"/>
    <property type="match status" value="2"/>
</dbReference>
<feature type="repeat" description="ANK" evidence="3">
    <location>
        <begin position="375"/>
        <end position="407"/>
    </location>
</feature>
<keyword evidence="1" id="KW-0677">Repeat</keyword>
<gene>
    <name evidence="5" type="ORF">GQX73_g2180</name>
</gene>
<dbReference type="InterPro" id="IPR036770">
    <property type="entry name" value="Ankyrin_rpt-contain_sf"/>
</dbReference>
<reference evidence="5 6" key="1">
    <citation type="submission" date="2019-12" db="EMBL/GenBank/DDBJ databases">
        <title>Draft genome sequence of the ascomycete Xylaria multiplex DSM 110363.</title>
        <authorList>
            <person name="Buettner E."/>
            <person name="Kellner H."/>
        </authorList>
    </citation>
    <scope>NUCLEOTIDE SEQUENCE [LARGE SCALE GENOMIC DNA]</scope>
    <source>
        <strain evidence="5 6">DSM 110363</strain>
    </source>
</reference>
<dbReference type="Proteomes" id="UP000481858">
    <property type="component" value="Unassembled WGS sequence"/>
</dbReference>
<accession>A0A7C8MY69</accession>
<dbReference type="InterPro" id="IPR002110">
    <property type="entry name" value="Ankyrin_rpt"/>
</dbReference>
<feature type="compositionally biased region" description="Basic residues" evidence="4">
    <location>
        <begin position="467"/>
        <end position="486"/>
    </location>
</feature>
<name>A0A7C8MY69_9PEZI</name>
<evidence type="ECO:0000256" key="2">
    <source>
        <dbReference type="ARBA" id="ARBA00023043"/>
    </source>
</evidence>
<dbReference type="OrthoDB" id="4772757at2759"/>
<dbReference type="InParanoid" id="A0A7C8MY69"/>
<proteinExistence type="predicted"/>
<dbReference type="PANTHER" id="PTHR24198:SF165">
    <property type="entry name" value="ANKYRIN REPEAT-CONTAINING PROTEIN-RELATED"/>
    <property type="match status" value="1"/>
</dbReference>
<dbReference type="SMART" id="SM00248">
    <property type="entry name" value="ANK"/>
    <property type="match status" value="4"/>
</dbReference>
<dbReference type="Gene3D" id="1.25.40.20">
    <property type="entry name" value="Ankyrin repeat-containing domain"/>
    <property type="match status" value="1"/>
</dbReference>
<evidence type="ECO:0000256" key="3">
    <source>
        <dbReference type="PROSITE-ProRule" id="PRU00023"/>
    </source>
</evidence>